<evidence type="ECO:0000313" key="2">
    <source>
        <dbReference type="Proteomes" id="UP001054945"/>
    </source>
</evidence>
<sequence length="100" mass="10792">MLKHCCPNSYEVKTSSNFVSLFTGSHVDILNLVFDSPESFCNDEANSVPASDALSSPSYDQVPCSVFCDCLGPEFAVQADCSNRSLTVVPNDLNHATVKL</sequence>
<name>A0AAV4N441_CAEEX</name>
<organism evidence="1 2">
    <name type="scientific">Caerostris extrusa</name>
    <name type="common">Bark spider</name>
    <name type="synonym">Caerostris bankana</name>
    <dbReference type="NCBI Taxonomy" id="172846"/>
    <lineage>
        <taxon>Eukaryota</taxon>
        <taxon>Metazoa</taxon>
        <taxon>Ecdysozoa</taxon>
        <taxon>Arthropoda</taxon>
        <taxon>Chelicerata</taxon>
        <taxon>Arachnida</taxon>
        <taxon>Araneae</taxon>
        <taxon>Araneomorphae</taxon>
        <taxon>Entelegynae</taxon>
        <taxon>Araneoidea</taxon>
        <taxon>Araneidae</taxon>
        <taxon>Caerostris</taxon>
    </lineage>
</organism>
<comment type="caution">
    <text evidence="1">The sequence shown here is derived from an EMBL/GenBank/DDBJ whole genome shotgun (WGS) entry which is preliminary data.</text>
</comment>
<reference evidence="1 2" key="1">
    <citation type="submission" date="2021-06" db="EMBL/GenBank/DDBJ databases">
        <title>Caerostris extrusa draft genome.</title>
        <authorList>
            <person name="Kono N."/>
            <person name="Arakawa K."/>
        </authorList>
    </citation>
    <scope>NUCLEOTIDE SEQUENCE [LARGE SCALE GENOMIC DNA]</scope>
</reference>
<gene>
    <name evidence="1" type="ORF">CEXT_741561</name>
</gene>
<accession>A0AAV4N441</accession>
<proteinExistence type="predicted"/>
<dbReference type="Proteomes" id="UP001054945">
    <property type="component" value="Unassembled WGS sequence"/>
</dbReference>
<keyword evidence="2" id="KW-1185">Reference proteome</keyword>
<evidence type="ECO:0000313" key="1">
    <source>
        <dbReference type="EMBL" id="GIX79494.1"/>
    </source>
</evidence>
<protein>
    <submittedName>
        <fullName evidence="1">Uncharacterized protein</fullName>
    </submittedName>
</protein>
<dbReference type="AlphaFoldDB" id="A0AAV4N441"/>
<dbReference type="EMBL" id="BPLR01020502">
    <property type="protein sequence ID" value="GIX79494.1"/>
    <property type="molecule type" value="Genomic_DNA"/>
</dbReference>